<comment type="subcellular location">
    <subcellularLocation>
        <location evidence="1">Membrane</location>
        <topology evidence="1">Multi-pass membrane protein</topology>
    </subcellularLocation>
</comment>
<evidence type="ECO:0000256" key="3">
    <source>
        <dbReference type="ARBA" id="ARBA00022989"/>
    </source>
</evidence>
<dbReference type="EMBL" id="PXVD01000009">
    <property type="protein sequence ID" value="MDJ1371126.1"/>
    <property type="molecule type" value="Genomic_DNA"/>
</dbReference>
<name>A0ABT7C7E4_9MICO</name>
<organism evidence="6 7">
    <name type="scientific">Gulosibacter molinativorax</name>
    <dbReference type="NCBI Taxonomy" id="256821"/>
    <lineage>
        <taxon>Bacteria</taxon>
        <taxon>Bacillati</taxon>
        <taxon>Actinomycetota</taxon>
        <taxon>Actinomycetes</taxon>
        <taxon>Micrococcales</taxon>
        <taxon>Microbacteriaceae</taxon>
        <taxon>Gulosibacter</taxon>
    </lineage>
</organism>
<evidence type="ECO:0000256" key="2">
    <source>
        <dbReference type="ARBA" id="ARBA00022692"/>
    </source>
</evidence>
<evidence type="ECO:0000313" key="6">
    <source>
        <dbReference type="EMBL" id="MDJ1371126.1"/>
    </source>
</evidence>
<feature type="transmembrane region" description="Helical" evidence="5">
    <location>
        <begin position="96"/>
        <end position="116"/>
    </location>
</feature>
<feature type="transmembrane region" description="Helical" evidence="5">
    <location>
        <begin position="66"/>
        <end position="84"/>
    </location>
</feature>
<comment type="caution">
    <text evidence="6">The sequence shown here is derived from an EMBL/GenBank/DDBJ whole genome shotgun (WGS) entry which is preliminary data.</text>
</comment>
<dbReference type="Pfam" id="PF02361">
    <property type="entry name" value="CbiQ"/>
    <property type="match status" value="1"/>
</dbReference>
<dbReference type="InterPro" id="IPR003339">
    <property type="entry name" value="ABC/ECF_trnsptr_transmembrane"/>
</dbReference>
<dbReference type="Proteomes" id="UP001170379">
    <property type="component" value="Unassembled WGS sequence"/>
</dbReference>
<sequence length="198" mass="21247">MISLYRPGRSILHRLPAGWKLIGLAVLALAVSLAGRSWPVLAGAAIVTVLGFLATGFGLGELWRQLYTLRWLVVIMIIPQLIFLGPEDAVINTARVCIVVLLAALVTLTTPTAALLDVVERLVTPMRIFGVSPTKVSLLLTLTITTVPVIAGIFGQLREAMMARGGPRMSFRLVLPLLVAALQHGDQLADALRARGID</sequence>
<keyword evidence="3 5" id="KW-1133">Transmembrane helix</keyword>
<evidence type="ECO:0000256" key="1">
    <source>
        <dbReference type="ARBA" id="ARBA00004141"/>
    </source>
</evidence>
<keyword evidence="4 5" id="KW-0472">Membrane</keyword>
<reference evidence="6" key="1">
    <citation type="submission" date="2018-03" db="EMBL/GenBank/DDBJ databases">
        <authorList>
            <person name="Nunes O.C."/>
            <person name="Lopes A.R."/>
            <person name="Froufe H."/>
            <person name="Munoz-Merida A."/>
            <person name="Barroso C."/>
            <person name="Egas C."/>
        </authorList>
    </citation>
    <scope>NUCLEOTIDE SEQUENCE</scope>
    <source>
        <strain evidence="6">ON4</strain>
    </source>
</reference>
<protein>
    <submittedName>
        <fullName evidence="6">Energy-coupling factor transporter transmembrane protein EcfT</fullName>
    </submittedName>
</protein>
<evidence type="ECO:0000256" key="4">
    <source>
        <dbReference type="ARBA" id="ARBA00023136"/>
    </source>
</evidence>
<gene>
    <name evidence="6" type="ORF">C7K25_07065</name>
</gene>
<keyword evidence="2 5" id="KW-0812">Transmembrane</keyword>
<proteinExistence type="predicted"/>
<feature type="transmembrane region" description="Helical" evidence="5">
    <location>
        <begin position="136"/>
        <end position="157"/>
    </location>
</feature>
<dbReference type="RefSeq" id="WP_026936680.1">
    <property type="nucleotide sequence ID" value="NZ_CP028426.1"/>
</dbReference>
<reference evidence="6" key="2">
    <citation type="journal article" date="2022" name="Sci. Rep.">
        <title>In silico prediction of the enzymes involved in the degradation of the herbicide molinate by Gulosibacter molinativorax ON4T.</title>
        <authorList>
            <person name="Lopes A.R."/>
            <person name="Bunin E."/>
            <person name="Viana A.T."/>
            <person name="Froufe H."/>
            <person name="Munoz-Merida A."/>
            <person name="Pinho D."/>
            <person name="Figueiredo J."/>
            <person name="Barroso C."/>
            <person name="Vaz-Moreira I."/>
            <person name="Bellanger X."/>
            <person name="Egas C."/>
            <person name="Nunes O.C."/>
        </authorList>
    </citation>
    <scope>NUCLEOTIDE SEQUENCE</scope>
    <source>
        <strain evidence="6">ON4</strain>
    </source>
</reference>
<evidence type="ECO:0000313" key="7">
    <source>
        <dbReference type="Proteomes" id="UP001170379"/>
    </source>
</evidence>
<keyword evidence="7" id="KW-1185">Reference proteome</keyword>
<evidence type="ECO:0000256" key="5">
    <source>
        <dbReference type="SAM" id="Phobius"/>
    </source>
</evidence>
<accession>A0ABT7C7E4</accession>